<evidence type="ECO:0000313" key="13">
    <source>
        <dbReference type="EMBL" id="MFD2583899.1"/>
    </source>
</evidence>
<comment type="caution">
    <text evidence="13">The sequence shown here is derived from an EMBL/GenBank/DDBJ whole genome shotgun (WGS) entry which is preliminary data.</text>
</comment>
<feature type="transmembrane region" description="Helical" evidence="12">
    <location>
        <begin position="318"/>
        <end position="340"/>
    </location>
</feature>
<comment type="similarity">
    <text evidence="2 12">Belongs to the cytochrome ubiquinol oxidase subunit 1 family.</text>
</comment>
<evidence type="ECO:0000256" key="9">
    <source>
        <dbReference type="ARBA" id="ARBA00022989"/>
    </source>
</evidence>
<protein>
    <submittedName>
        <fullName evidence="13">Cytochrome ubiquinol oxidase subunit I</fullName>
    </submittedName>
</protein>
<feature type="transmembrane region" description="Helical" evidence="12">
    <location>
        <begin position="58"/>
        <end position="80"/>
    </location>
</feature>
<feature type="transmembrane region" description="Helical" evidence="12">
    <location>
        <begin position="402"/>
        <end position="423"/>
    </location>
</feature>
<feature type="transmembrane region" description="Helical" evidence="12">
    <location>
        <begin position="12"/>
        <end position="37"/>
    </location>
</feature>
<evidence type="ECO:0000256" key="12">
    <source>
        <dbReference type="PIRNR" id="PIRNR006446"/>
    </source>
</evidence>
<dbReference type="PIRSF" id="PIRSF006446">
    <property type="entry name" value="Cyt_quinol_oxidase_1"/>
    <property type="match status" value="1"/>
</dbReference>
<dbReference type="InterPro" id="IPR002585">
    <property type="entry name" value="Cyt-d_ubiquinol_oxidase_su_1"/>
</dbReference>
<feature type="transmembrane region" description="Helical" evidence="12">
    <location>
        <begin position="100"/>
        <end position="116"/>
    </location>
</feature>
<proteinExistence type="inferred from homology"/>
<keyword evidence="9 12" id="KW-1133">Transmembrane helix</keyword>
<keyword evidence="10 12" id="KW-0408">Iron</keyword>
<name>A0ABW5MQA4_9SPHI</name>
<keyword evidence="3 12" id="KW-0813">Transport</keyword>
<keyword evidence="8 12" id="KW-0249">Electron transport</keyword>
<evidence type="ECO:0000313" key="14">
    <source>
        <dbReference type="Proteomes" id="UP001597461"/>
    </source>
</evidence>
<gene>
    <name evidence="13" type="ORF">ACFSR6_15470</name>
</gene>
<dbReference type="RefSeq" id="WP_379080416.1">
    <property type="nucleotide sequence ID" value="NZ_JBHULL010000012.1"/>
</dbReference>
<reference evidence="14" key="1">
    <citation type="journal article" date="2019" name="Int. J. Syst. Evol. Microbiol.">
        <title>The Global Catalogue of Microorganisms (GCM) 10K type strain sequencing project: providing services to taxonomists for standard genome sequencing and annotation.</title>
        <authorList>
            <consortium name="The Broad Institute Genomics Platform"/>
            <consortium name="The Broad Institute Genome Sequencing Center for Infectious Disease"/>
            <person name="Wu L."/>
            <person name="Ma J."/>
        </authorList>
    </citation>
    <scope>NUCLEOTIDE SEQUENCE [LARGE SCALE GENOMIC DNA]</scope>
    <source>
        <strain evidence="14">KCTC 42866</strain>
    </source>
</reference>
<evidence type="ECO:0000256" key="4">
    <source>
        <dbReference type="ARBA" id="ARBA00022475"/>
    </source>
</evidence>
<keyword evidence="11 12" id="KW-0472">Membrane</keyword>
<keyword evidence="6 12" id="KW-0812">Transmembrane</keyword>
<keyword evidence="4 12" id="KW-1003">Cell membrane</keyword>
<dbReference type="PANTHER" id="PTHR30365">
    <property type="entry name" value="CYTOCHROME D UBIQUINOL OXIDASE"/>
    <property type="match status" value="1"/>
</dbReference>
<feature type="transmembrane region" description="Helical" evidence="12">
    <location>
        <begin position="215"/>
        <end position="233"/>
    </location>
</feature>
<evidence type="ECO:0000256" key="6">
    <source>
        <dbReference type="ARBA" id="ARBA00022692"/>
    </source>
</evidence>
<dbReference type="Proteomes" id="UP001597461">
    <property type="component" value="Unassembled WGS sequence"/>
</dbReference>
<feature type="transmembrane region" description="Helical" evidence="12">
    <location>
        <begin position="352"/>
        <end position="374"/>
    </location>
</feature>
<feature type="transmembrane region" description="Helical" evidence="12">
    <location>
        <begin position="123"/>
        <end position="149"/>
    </location>
</feature>
<keyword evidence="7 12" id="KW-0479">Metal-binding</keyword>
<evidence type="ECO:0000256" key="7">
    <source>
        <dbReference type="ARBA" id="ARBA00022723"/>
    </source>
</evidence>
<evidence type="ECO:0000256" key="1">
    <source>
        <dbReference type="ARBA" id="ARBA00004651"/>
    </source>
</evidence>
<accession>A0ABW5MQA4</accession>
<sequence>MDDFIAARSQMALSLGFHIIFSCIGMVMPFFMAVSHYKWLKTGEEVYKNLTKAWSKGVAIFFATGAVSGTMLSFELGLLWPKFMDHAGPIFGMPFSLEGTAFFIEAIALGFFLYGWNKLNKWFHWFTGMVVGVSGLASGILVVAANAWMNSPAGFDFVNGQYLNIDPIQAMFNKAWFTQSLHMCLAAFTATGFAVAGVHALMILRNRNAYFHLKAFKIAAVFACIAAVLQPLSGDISAKDVAKRQPAKLAAMEALYKTEKPAPLLVGGIVNEKDKTVKGAIKIPAALSFLAHGDFKAEVKGLDQIPESDHPPVAITHYAFQIMVGIGTLLLLVSLIYFFILLKKKPLTEKRWLLKLFVFAIPLGYLALEAGWVVTEVGRQPWIIYGIMRTQDAVTPMPGIAYSFYIFSAIYVSLSIIVTFLLYRQIKMVPVLYHKTESNLTTDREDVHS</sequence>
<organism evidence="13 14">
    <name type="scientific">Pedobacter vanadiisoli</name>
    <dbReference type="NCBI Taxonomy" id="1761975"/>
    <lineage>
        <taxon>Bacteria</taxon>
        <taxon>Pseudomonadati</taxon>
        <taxon>Bacteroidota</taxon>
        <taxon>Sphingobacteriia</taxon>
        <taxon>Sphingobacteriales</taxon>
        <taxon>Sphingobacteriaceae</taxon>
        <taxon>Pedobacter</taxon>
    </lineage>
</organism>
<evidence type="ECO:0000256" key="3">
    <source>
        <dbReference type="ARBA" id="ARBA00022448"/>
    </source>
</evidence>
<comment type="subcellular location">
    <subcellularLocation>
        <location evidence="1">Cell membrane</location>
        <topology evidence="1">Multi-pass membrane protein</topology>
    </subcellularLocation>
</comment>
<dbReference type="PANTHER" id="PTHR30365:SF14">
    <property type="entry name" value="CYTOCHROME BD MENAQUINOL OXIDASE SUBUNIT I-RELATED"/>
    <property type="match status" value="1"/>
</dbReference>
<keyword evidence="14" id="KW-1185">Reference proteome</keyword>
<feature type="transmembrane region" description="Helical" evidence="12">
    <location>
        <begin position="180"/>
        <end position="203"/>
    </location>
</feature>
<dbReference type="EMBL" id="JBHULL010000012">
    <property type="protein sequence ID" value="MFD2583899.1"/>
    <property type="molecule type" value="Genomic_DNA"/>
</dbReference>
<evidence type="ECO:0000256" key="8">
    <source>
        <dbReference type="ARBA" id="ARBA00022982"/>
    </source>
</evidence>
<keyword evidence="5 12" id="KW-0349">Heme</keyword>
<evidence type="ECO:0000256" key="11">
    <source>
        <dbReference type="ARBA" id="ARBA00023136"/>
    </source>
</evidence>
<evidence type="ECO:0000256" key="5">
    <source>
        <dbReference type="ARBA" id="ARBA00022617"/>
    </source>
</evidence>
<evidence type="ECO:0000256" key="10">
    <source>
        <dbReference type="ARBA" id="ARBA00023004"/>
    </source>
</evidence>
<dbReference type="Pfam" id="PF01654">
    <property type="entry name" value="Cyt_bd_oxida_I"/>
    <property type="match status" value="1"/>
</dbReference>
<evidence type="ECO:0000256" key="2">
    <source>
        <dbReference type="ARBA" id="ARBA00009819"/>
    </source>
</evidence>